<evidence type="ECO:0000313" key="4">
    <source>
        <dbReference type="EMBL" id="HEV08880.1"/>
    </source>
</evidence>
<comment type="caution">
    <text evidence="4">The sequence shown here is derived from an EMBL/GenBank/DDBJ whole genome shotgun (WGS) entry which is preliminary data.</text>
</comment>
<dbReference type="SMART" id="SM00257">
    <property type="entry name" value="LysM"/>
    <property type="match status" value="4"/>
</dbReference>
<dbReference type="Pfam" id="PF01551">
    <property type="entry name" value="Peptidase_M23"/>
    <property type="match status" value="1"/>
</dbReference>
<reference evidence="4" key="1">
    <citation type="journal article" date="2020" name="mSystems">
        <title>Genome- and Community-Level Interaction Insights into Carbon Utilization and Element Cycling Functions of Hydrothermarchaeota in Hydrothermal Sediment.</title>
        <authorList>
            <person name="Zhou Z."/>
            <person name="Liu Y."/>
            <person name="Xu W."/>
            <person name="Pan J."/>
            <person name="Luo Z.H."/>
            <person name="Li M."/>
        </authorList>
    </citation>
    <scope>NUCLEOTIDE SEQUENCE [LARGE SCALE GENOMIC DNA]</scope>
    <source>
        <strain evidence="4">SpSt-1257</strain>
    </source>
</reference>
<feature type="non-terminal residue" evidence="4">
    <location>
        <position position="407"/>
    </location>
</feature>
<dbReference type="Gene3D" id="2.70.70.10">
    <property type="entry name" value="Glucose Permease (Domain IIA)"/>
    <property type="match status" value="1"/>
</dbReference>
<name>A0A831YCW4_9AQUI</name>
<organism evidence="4">
    <name type="scientific">Sulfurihydrogenibium azorense</name>
    <dbReference type="NCBI Taxonomy" id="309806"/>
    <lineage>
        <taxon>Bacteria</taxon>
        <taxon>Pseudomonadati</taxon>
        <taxon>Aquificota</taxon>
        <taxon>Aquificia</taxon>
        <taxon>Aquificales</taxon>
        <taxon>Hydrogenothermaceae</taxon>
        <taxon>Sulfurihydrogenibium</taxon>
    </lineage>
</organism>
<evidence type="ECO:0000256" key="1">
    <source>
        <dbReference type="SAM" id="MobiDB-lite"/>
    </source>
</evidence>
<evidence type="ECO:0000259" key="3">
    <source>
        <dbReference type="PROSITE" id="PS51782"/>
    </source>
</evidence>
<dbReference type="InterPro" id="IPR016047">
    <property type="entry name" value="M23ase_b-sheet_dom"/>
</dbReference>
<feature type="domain" description="LysM" evidence="3">
    <location>
        <begin position="154"/>
        <end position="198"/>
    </location>
</feature>
<dbReference type="AlphaFoldDB" id="A0A831YCW4"/>
<feature type="domain" description="LysM" evidence="3">
    <location>
        <begin position="89"/>
        <end position="132"/>
    </location>
</feature>
<gene>
    <name evidence="4" type="ORF">ENO34_00595</name>
</gene>
<dbReference type="InterPro" id="IPR018392">
    <property type="entry name" value="LysM"/>
</dbReference>
<dbReference type="EMBL" id="DSFC01000033">
    <property type="protein sequence ID" value="HEV08880.1"/>
    <property type="molecule type" value="Genomic_DNA"/>
</dbReference>
<dbReference type="Proteomes" id="UP000885621">
    <property type="component" value="Unassembled WGS sequence"/>
</dbReference>
<dbReference type="PROSITE" id="PS51782">
    <property type="entry name" value="LYSM"/>
    <property type="match status" value="4"/>
</dbReference>
<accession>A0A831YCW4</accession>
<dbReference type="CDD" id="cd00118">
    <property type="entry name" value="LysM"/>
    <property type="match status" value="2"/>
</dbReference>
<protein>
    <submittedName>
        <fullName evidence="4">LysM peptidoglycan-binding domain-containing protein</fullName>
    </submittedName>
</protein>
<dbReference type="PANTHER" id="PTHR33734">
    <property type="entry name" value="LYSM DOMAIN-CONTAINING GPI-ANCHORED PROTEIN 2"/>
    <property type="match status" value="1"/>
</dbReference>
<dbReference type="PANTHER" id="PTHR33734:SF22">
    <property type="entry name" value="MEMBRANE-BOUND LYTIC MUREIN TRANSGLYCOSYLASE D"/>
    <property type="match status" value="1"/>
</dbReference>
<dbReference type="Pfam" id="PF01476">
    <property type="entry name" value="LysM"/>
    <property type="match status" value="4"/>
</dbReference>
<dbReference type="CDD" id="cd12797">
    <property type="entry name" value="M23_peptidase"/>
    <property type="match status" value="1"/>
</dbReference>
<proteinExistence type="predicted"/>
<sequence>MNLRLSIKIGLISAIVPFIVSAETYKVKKGDTLEKIAKKYKVSVEELKAENNIKNEKSLREGMTIKIPKKGEKQASKEKKHKHSYTSEETYIVKKGDTLEIIAKKYGLTVKEIMDYNNMKDERIFAGDELKIPVKGYAKKSKENTTEIDTSKCEVYTLKRGGTLKHVSKRTGVDVSILEKLNDIPSNQWLKAGTKVCIAPKREEKKEEEKVSSNSNLDNCTLIYNPPHKISLHEIARKFRTSTEKIRRINSLSSNVKYVEAGQKLCIFKEDKAVTKIIEEEKTSPSVSEEKPVKKEVPLPSKTEPKTADADNLSVKLAWPVDGQVVANFQNDEQVRHLGIDIQTSCGNPVKAAEDGKVIYTGDNIKAFGNLVVIRHSNGLTTVYGYLDNVNVKEGKYVSRGEVIGTA</sequence>
<dbReference type="SUPFAM" id="SSF54106">
    <property type="entry name" value="LysM domain"/>
    <property type="match status" value="3"/>
</dbReference>
<dbReference type="GO" id="GO:0008932">
    <property type="term" value="F:lytic endotransglycosylase activity"/>
    <property type="evidence" value="ECO:0007669"/>
    <property type="project" value="TreeGrafter"/>
</dbReference>
<feature type="domain" description="LysM" evidence="3">
    <location>
        <begin position="222"/>
        <end position="267"/>
    </location>
</feature>
<dbReference type="Gene3D" id="3.10.350.10">
    <property type="entry name" value="LysM domain"/>
    <property type="match status" value="4"/>
</dbReference>
<dbReference type="InterPro" id="IPR001387">
    <property type="entry name" value="Cro/C1-type_HTH"/>
</dbReference>
<feature type="domain" description="HTH cro/C1-type" evidence="2">
    <location>
        <begin position="31"/>
        <end position="47"/>
    </location>
</feature>
<dbReference type="InterPro" id="IPR036779">
    <property type="entry name" value="LysM_dom_sf"/>
</dbReference>
<dbReference type="InterPro" id="IPR011055">
    <property type="entry name" value="Dup_hybrid_motif"/>
</dbReference>
<dbReference type="PROSITE" id="PS50943">
    <property type="entry name" value="HTH_CROC1"/>
    <property type="match status" value="1"/>
</dbReference>
<dbReference type="SUPFAM" id="SSF51261">
    <property type="entry name" value="Duplicated hybrid motif"/>
    <property type="match status" value="1"/>
</dbReference>
<feature type="domain" description="LysM" evidence="3">
    <location>
        <begin position="23"/>
        <end position="67"/>
    </location>
</feature>
<evidence type="ECO:0000259" key="2">
    <source>
        <dbReference type="PROSITE" id="PS50943"/>
    </source>
</evidence>
<feature type="region of interest" description="Disordered" evidence="1">
    <location>
        <begin position="281"/>
        <end position="307"/>
    </location>
</feature>